<organism evidence="3 4">
    <name type="scientific">Candidatus Uhrbacteria bacterium GW2011_GWF2_44_350</name>
    <dbReference type="NCBI Taxonomy" id="1619000"/>
    <lineage>
        <taxon>Bacteria</taxon>
        <taxon>Candidatus Uhriibacteriota</taxon>
    </lineage>
</organism>
<evidence type="ECO:0000259" key="2">
    <source>
        <dbReference type="Pfam" id="PF13439"/>
    </source>
</evidence>
<comment type="caution">
    <text evidence="3">The sequence shown here is derived from an EMBL/GenBank/DDBJ whole genome shotgun (WGS) entry which is preliminary data.</text>
</comment>
<dbReference type="PANTHER" id="PTHR46401:SF2">
    <property type="entry name" value="GLYCOSYLTRANSFERASE WBBK-RELATED"/>
    <property type="match status" value="1"/>
</dbReference>
<dbReference type="Pfam" id="PF13439">
    <property type="entry name" value="Glyco_transf_4"/>
    <property type="match status" value="1"/>
</dbReference>
<dbReference type="GO" id="GO:0016757">
    <property type="term" value="F:glycosyltransferase activity"/>
    <property type="evidence" value="ECO:0007669"/>
    <property type="project" value="UniProtKB-KW"/>
</dbReference>
<dbReference type="PANTHER" id="PTHR46401">
    <property type="entry name" value="GLYCOSYLTRANSFERASE WBBK-RELATED"/>
    <property type="match status" value="1"/>
</dbReference>
<dbReference type="InterPro" id="IPR028098">
    <property type="entry name" value="Glyco_trans_4-like_N"/>
</dbReference>
<keyword evidence="1 3" id="KW-0808">Transferase</keyword>
<evidence type="ECO:0000313" key="4">
    <source>
        <dbReference type="Proteomes" id="UP000034154"/>
    </source>
</evidence>
<dbReference type="Pfam" id="PF13692">
    <property type="entry name" value="Glyco_trans_1_4"/>
    <property type="match status" value="1"/>
</dbReference>
<dbReference type="CDD" id="cd03809">
    <property type="entry name" value="GT4_MtfB-like"/>
    <property type="match status" value="1"/>
</dbReference>
<protein>
    <submittedName>
        <fullName evidence="3">Mannosyltransferase B-like protein</fullName>
    </submittedName>
</protein>
<accession>A0A0G1MAS6</accession>
<dbReference type="EMBL" id="LCJB01000064">
    <property type="protein sequence ID" value="KKT69024.1"/>
    <property type="molecule type" value="Genomic_DNA"/>
</dbReference>
<evidence type="ECO:0000313" key="3">
    <source>
        <dbReference type="EMBL" id="KKT69024.1"/>
    </source>
</evidence>
<reference evidence="3 4" key="1">
    <citation type="journal article" date="2015" name="Nature">
        <title>rRNA introns, odd ribosomes, and small enigmatic genomes across a large radiation of phyla.</title>
        <authorList>
            <person name="Brown C.T."/>
            <person name="Hug L.A."/>
            <person name="Thomas B.C."/>
            <person name="Sharon I."/>
            <person name="Castelle C.J."/>
            <person name="Singh A."/>
            <person name="Wilkins M.J."/>
            <person name="Williams K.H."/>
            <person name="Banfield J.F."/>
        </authorList>
    </citation>
    <scope>NUCLEOTIDE SEQUENCE [LARGE SCALE GENOMIC DNA]</scope>
</reference>
<dbReference type="Gene3D" id="3.40.50.2000">
    <property type="entry name" value="Glycogen Phosphorylase B"/>
    <property type="match status" value="2"/>
</dbReference>
<feature type="domain" description="Glycosyltransferase subfamily 4-like N-terminal" evidence="2">
    <location>
        <begin position="18"/>
        <end position="173"/>
    </location>
</feature>
<dbReference type="SUPFAM" id="SSF53756">
    <property type="entry name" value="UDP-Glycosyltransferase/glycogen phosphorylase"/>
    <property type="match status" value="1"/>
</dbReference>
<evidence type="ECO:0000256" key="1">
    <source>
        <dbReference type="ARBA" id="ARBA00022679"/>
    </source>
</evidence>
<sequence length="355" mass="39986">MRIIIDCRYILDPPNGQFGGISEYADGLIRALLDLKTGNEFVLFFSEKYSGDLAVARGGVEVVRVPVKRGSFFFNHFVFPRLVRLSRPDIFFAPQGQLPLGWRGRAVVTVHDLAIFGHPEWFPGGFSRWFSTKLVVPWSLRRAEKIIAVSEATKKDLMRLFKIPDEKIFIVYPDVVVSEHVENGSSDYFLCLGTIEPRKNFLLAAQAIKILREKFPEAKLLIVGGRGWKFAETIKEFDPEFVEELGFVSCEQKFSLLAKAQALVFPSLYEGFGLPPLEAMKLGVPVITTRAGALPEVCGEAARYVSINDPVELARAMEEMFAENLRAGYIERGLKQAEKFSWKKSAEEILNILSL</sequence>
<gene>
    <name evidence="3" type="ORF">UW63_C0064G0007</name>
</gene>
<dbReference type="AlphaFoldDB" id="A0A0G1MAS6"/>
<keyword evidence="3" id="KW-0328">Glycosyltransferase</keyword>
<proteinExistence type="predicted"/>
<name>A0A0G1MAS6_9BACT</name>
<dbReference type="Proteomes" id="UP000034154">
    <property type="component" value="Unassembled WGS sequence"/>
</dbReference>